<dbReference type="Proteomes" id="UP001557465">
    <property type="component" value="Unassembled WGS sequence"/>
</dbReference>
<evidence type="ECO:0000313" key="2">
    <source>
        <dbReference type="Proteomes" id="UP001557465"/>
    </source>
</evidence>
<keyword evidence="2" id="KW-1185">Reference proteome</keyword>
<dbReference type="RefSeq" id="WP_368392359.1">
    <property type="nucleotide sequence ID" value="NZ_JBFRYC010000008.1"/>
</dbReference>
<dbReference type="EMBL" id="JBFRYC010000008">
    <property type="protein sequence ID" value="MEX1662641.1"/>
    <property type="molecule type" value="Genomic_DNA"/>
</dbReference>
<reference evidence="1 2" key="1">
    <citation type="journal article" date="2011" name="Int. J. Syst. Evol. Microbiol.">
        <title>Zhongshania antarctica gen. nov., sp. nov. and Zhongshania guokunii sp. nov., gammaproteobacteria respectively isolated from coastal attached (fast) ice and surface seawater of the Antarctic.</title>
        <authorList>
            <person name="Li H.J."/>
            <person name="Zhang X.Y."/>
            <person name="Chen C.X."/>
            <person name="Zhang Y.J."/>
            <person name="Gao Z.M."/>
            <person name="Yu Y."/>
            <person name="Chen X.L."/>
            <person name="Chen B."/>
            <person name="Zhang Y.Z."/>
        </authorList>
    </citation>
    <scope>NUCLEOTIDE SEQUENCE [LARGE SCALE GENOMIC DNA]</scope>
    <source>
        <strain evidence="1 2">15-R06ZXC-3</strain>
    </source>
</reference>
<organism evidence="1 2">
    <name type="scientific">Thioclava arctica</name>
    <dbReference type="NCBI Taxonomy" id="3238301"/>
    <lineage>
        <taxon>Bacteria</taxon>
        <taxon>Pseudomonadati</taxon>
        <taxon>Pseudomonadota</taxon>
        <taxon>Alphaproteobacteria</taxon>
        <taxon>Rhodobacterales</taxon>
        <taxon>Paracoccaceae</taxon>
        <taxon>Thioclava</taxon>
    </lineage>
</organism>
<evidence type="ECO:0000313" key="1">
    <source>
        <dbReference type="EMBL" id="MEX1662641.1"/>
    </source>
</evidence>
<protein>
    <recommendedName>
        <fullName evidence="3">von Hippel-Lindau disease tumour suppressor beta domain-containing protein</fullName>
    </recommendedName>
</protein>
<proteinExistence type="predicted"/>
<accession>A0ABV3TM44</accession>
<comment type="caution">
    <text evidence="1">The sequence shown here is derived from an EMBL/GenBank/DDBJ whole genome shotgun (WGS) entry which is preliminary data.</text>
</comment>
<sequence length="108" mass="11908">MSKTLEIAYNAQTGEAKAVDGLIWQTYGKGIPVKLVVDNPARITFRWEVKNVKGRSRGVANTIPGVSESVTLLKDTIDVQVQQMPLGYDNSFRGSGHCTAQPYIARRK</sequence>
<evidence type="ECO:0008006" key="3">
    <source>
        <dbReference type="Google" id="ProtNLM"/>
    </source>
</evidence>
<gene>
    <name evidence="1" type="ORF">AB4874_13430</name>
</gene>
<name>A0ABV3TM44_9RHOB</name>